<dbReference type="EMBL" id="VSSQ01000235">
    <property type="protein sequence ID" value="MPL87266.1"/>
    <property type="molecule type" value="Genomic_DNA"/>
</dbReference>
<dbReference type="PANTHER" id="PTHR42967:SF1">
    <property type="entry name" value="MBL FOLD METALLO-HYDROLASE"/>
    <property type="match status" value="1"/>
</dbReference>
<dbReference type="AlphaFoldDB" id="A0A644V7D7"/>
<accession>A0A644V7D7</accession>
<sequence length="215" mass="24497">MIITHFNKQHFKVQFGNLTIAFNPVSKDSKFANNKYGADIVLTTTNHPDYNGGDMMSFGERSPFIITSPGEYESQDVFIKGFGTYVDLSLDGKSKEKIKFQNTSYVLEVDNMRLCFLGCLKEELSPEQREIIDEVDILFVPVSSSDDMLRPHEANKLATKLEPKLVIPMDYDEDSLKLFLREAGKDIKSIEKVEKLTIKRKDIDGKQGEIVLFEI</sequence>
<organism evidence="1">
    <name type="scientific">bioreactor metagenome</name>
    <dbReference type="NCBI Taxonomy" id="1076179"/>
    <lineage>
        <taxon>unclassified sequences</taxon>
        <taxon>metagenomes</taxon>
        <taxon>ecological metagenomes</taxon>
    </lineage>
</organism>
<dbReference type="PANTHER" id="PTHR42967">
    <property type="entry name" value="METAL DEPENDENT HYDROLASE"/>
    <property type="match status" value="1"/>
</dbReference>
<protein>
    <recommendedName>
        <fullName evidence="2">Metallo-beta-lactamase domain-containing protein</fullName>
    </recommendedName>
</protein>
<comment type="caution">
    <text evidence="1">The sequence shown here is derived from an EMBL/GenBank/DDBJ whole genome shotgun (WGS) entry which is preliminary data.</text>
</comment>
<evidence type="ECO:0000313" key="1">
    <source>
        <dbReference type="EMBL" id="MPL87266.1"/>
    </source>
</evidence>
<reference evidence="1" key="1">
    <citation type="submission" date="2019-08" db="EMBL/GenBank/DDBJ databases">
        <authorList>
            <person name="Kucharzyk K."/>
            <person name="Murdoch R.W."/>
            <person name="Higgins S."/>
            <person name="Loffler F."/>
        </authorList>
    </citation>
    <scope>NUCLEOTIDE SEQUENCE</scope>
</reference>
<proteinExistence type="predicted"/>
<evidence type="ECO:0008006" key="2">
    <source>
        <dbReference type="Google" id="ProtNLM"/>
    </source>
</evidence>
<name>A0A644V7D7_9ZZZZ</name>
<dbReference type="Pfam" id="PF13483">
    <property type="entry name" value="Lactamase_B_3"/>
    <property type="match status" value="1"/>
</dbReference>
<dbReference type="SUPFAM" id="SSF56281">
    <property type="entry name" value="Metallo-hydrolase/oxidoreductase"/>
    <property type="match status" value="1"/>
</dbReference>
<dbReference type="InterPro" id="IPR036866">
    <property type="entry name" value="RibonucZ/Hydroxyglut_hydro"/>
</dbReference>
<dbReference type="Gene3D" id="3.60.15.10">
    <property type="entry name" value="Ribonuclease Z/Hydroxyacylglutathione hydrolase-like"/>
    <property type="match status" value="1"/>
</dbReference>
<gene>
    <name evidence="1" type="ORF">SDC9_33266</name>
</gene>